<keyword evidence="4 5" id="KW-0472">Membrane</keyword>
<evidence type="ECO:0000256" key="4">
    <source>
        <dbReference type="ARBA" id="ARBA00023136"/>
    </source>
</evidence>
<dbReference type="InterPro" id="IPR050307">
    <property type="entry name" value="Sterol_Desaturase_Related"/>
</dbReference>
<dbReference type="GO" id="GO:0016491">
    <property type="term" value="F:oxidoreductase activity"/>
    <property type="evidence" value="ECO:0007669"/>
    <property type="project" value="InterPro"/>
</dbReference>
<keyword evidence="2 5" id="KW-0812">Transmembrane</keyword>
<comment type="caution">
    <text evidence="7">The sequence shown here is derived from an EMBL/GenBank/DDBJ whole genome shotgun (WGS) entry which is preliminary data.</text>
</comment>
<feature type="domain" description="Fatty acid hydroxylase" evidence="6">
    <location>
        <begin position="128"/>
        <end position="261"/>
    </location>
</feature>
<dbReference type="Pfam" id="PF04116">
    <property type="entry name" value="FA_hydroxylase"/>
    <property type="match status" value="1"/>
</dbReference>
<evidence type="ECO:0000313" key="7">
    <source>
        <dbReference type="EMBL" id="PCI79696.1"/>
    </source>
</evidence>
<evidence type="ECO:0000259" key="6">
    <source>
        <dbReference type="Pfam" id="PF04116"/>
    </source>
</evidence>
<feature type="transmembrane region" description="Helical" evidence="5">
    <location>
        <begin position="178"/>
        <end position="204"/>
    </location>
</feature>
<evidence type="ECO:0000256" key="2">
    <source>
        <dbReference type="ARBA" id="ARBA00022692"/>
    </source>
</evidence>
<accession>A0A2A4XB39</accession>
<comment type="subcellular location">
    <subcellularLocation>
        <location evidence="1">Membrane</location>
    </subcellularLocation>
</comment>
<sequence length="298" mass="33502">MPNTSDLLSPWSLPQPIVVLGLSLLTASAAINGWADLSRLVPLFMFAPIPLLWLAERLLPKREDWLLNWKDLAEDLFWLAGTYLIWAPIYDQAYDTPISNLFESVRDASEFPFRLEAETTGGLLIAAFIGILAAELIGYWAHRLQHRFMFLWRIHATHHHITKMSVARAERTHPLEFLGLNLGSAVALAFLGASAEVVAVLVVFRLNTAHLCHSNLPLVSGVFGWLSNTPEWHQLHHSCNYEESNTNFGCTVILWDRLFGTFSGKNHIERLGNGTGEKLSLATQLLIPFKSDQALREL</sequence>
<dbReference type="AlphaFoldDB" id="A0A2A4XB39"/>
<reference evidence="8" key="1">
    <citation type="submission" date="2017-08" db="EMBL/GenBank/DDBJ databases">
        <title>A dynamic microbial community with high functional redundancy inhabits the cold, oxic subseafloor aquifer.</title>
        <authorList>
            <person name="Tully B.J."/>
            <person name="Wheat C.G."/>
            <person name="Glazer B.T."/>
            <person name="Huber J.A."/>
        </authorList>
    </citation>
    <scope>NUCLEOTIDE SEQUENCE [LARGE SCALE GENOMIC DNA]</scope>
</reference>
<dbReference type="GO" id="GO:0008610">
    <property type="term" value="P:lipid biosynthetic process"/>
    <property type="evidence" value="ECO:0007669"/>
    <property type="project" value="InterPro"/>
</dbReference>
<keyword evidence="3 5" id="KW-1133">Transmembrane helix</keyword>
<dbReference type="GO" id="GO:0016020">
    <property type="term" value="C:membrane"/>
    <property type="evidence" value="ECO:0007669"/>
    <property type="project" value="UniProtKB-SubCell"/>
</dbReference>
<organism evidence="7 8">
    <name type="scientific">SAR86 cluster bacterium</name>
    <dbReference type="NCBI Taxonomy" id="2030880"/>
    <lineage>
        <taxon>Bacteria</taxon>
        <taxon>Pseudomonadati</taxon>
        <taxon>Pseudomonadota</taxon>
        <taxon>Gammaproteobacteria</taxon>
        <taxon>SAR86 cluster</taxon>
    </lineage>
</organism>
<evidence type="ECO:0000256" key="5">
    <source>
        <dbReference type="SAM" id="Phobius"/>
    </source>
</evidence>
<proteinExistence type="predicted"/>
<evidence type="ECO:0000313" key="8">
    <source>
        <dbReference type="Proteomes" id="UP000218767"/>
    </source>
</evidence>
<dbReference type="Proteomes" id="UP000218767">
    <property type="component" value="Unassembled WGS sequence"/>
</dbReference>
<protein>
    <recommendedName>
        <fullName evidence="6">Fatty acid hydroxylase domain-containing protein</fullName>
    </recommendedName>
</protein>
<dbReference type="InterPro" id="IPR006694">
    <property type="entry name" value="Fatty_acid_hydroxylase"/>
</dbReference>
<dbReference type="PANTHER" id="PTHR11863">
    <property type="entry name" value="STEROL DESATURASE"/>
    <property type="match status" value="1"/>
</dbReference>
<evidence type="ECO:0000256" key="3">
    <source>
        <dbReference type="ARBA" id="ARBA00022989"/>
    </source>
</evidence>
<dbReference type="GO" id="GO:0005506">
    <property type="term" value="F:iron ion binding"/>
    <property type="evidence" value="ECO:0007669"/>
    <property type="project" value="InterPro"/>
</dbReference>
<feature type="transmembrane region" description="Helical" evidence="5">
    <location>
        <begin position="121"/>
        <end position="141"/>
    </location>
</feature>
<dbReference type="EMBL" id="NVUL01000015">
    <property type="protein sequence ID" value="PCI79696.1"/>
    <property type="molecule type" value="Genomic_DNA"/>
</dbReference>
<gene>
    <name evidence="7" type="ORF">COB20_04350</name>
</gene>
<name>A0A2A4XB39_9GAMM</name>
<evidence type="ECO:0000256" key="1">
    <source>
        <dbReference type="ARBA" id="ARBA00004370"/>
    </source>
</evidence>